<dbReference type="PaxDb" id="8022-A0A060XH86"/>
<dbReference type="GO" id="GO:0003729">
    <property type="term" value="F:mRNA binding"/>
    <property type="evidence" value="ECO:0007669"/>
    <property type="project" value="TreeGrafter"/>
</dbReference>
<dbReference type="GO" id="GO:0006511">
    <property type="term" value="P:ubiquitin-dependent protein catabolic process"/>
    <property type="evidence" value="ECO:0007669"/>
    <property type="project" value="TreeGrafter"/>
</dbReference>
<gene>
    <name evidence="2" type="ORF">GSONMT00062977001</name>
</gene>
<evidence type="ECO:0000313" key="3">
    <source>
        <dbReference type="Proteomes" id="UP000193380"/>
    </source>
</evidence>
<feature type="compositionally biased region" description="Polar residues" evidence="1">
    <location>
        <begin position="170"/>
        <end position="184"/>
    </location>
</feature>
<dbReference type="InterPro" id="IPR052249">
    <property type="entry name" value="Roquin_domain"/>
</dbReference>
<reference evidence="2" key="2">
    <citation type="submission" date="2014-03" db="EMBL/GenBank/DDBJ databases">
        <authorList>
            <person name="Genoscope - CEA"/>
        </authorList>
    </citation>
    <scope>NUCLEOTIDE SEQUENCE</scope>
</reference>
<reference evidence="2" key="1">
    <citation type="journal article" date="2014" name="Nat. Commun.">
        <title>The rainbow trout genome provides novel insights into evolution after whole-genome duplication in vertebrates.</title>
        <authorList>
            <person name="Berthelot C."/>
            <person name="Brunet F."/>
            <person name="Chalopin D."/>
            <person name="Juanchich A."/>
            <person name="Bernard M."/>
            <person name="Noel B."/>
            <person name="Bento P."/>
            <person name="Da Silva C."/>
            <person name="Labadie K."/>
            <person name="Alberti A."/>
            <person name="Aury J.M."/>
            <person name="Louis A."/>
            <person name="Dehais P."/>
            <person name="Bardou P."/>
            <person name="Montfort J."/>
            <person name="Klopp C."/>
            <person name="Cabau C."/>
            <person name="Gaspin C."/>
            <person name="Thorgaard G.H."/>
            <person name="Boussaha M."/>
            <person name="Quillet E."/>
            <person name="Guyomard R."/>
            <person name="Galiana D."/>
            <person name="Bobe J."/>
            <person name="Volff J.N."/>
            <person name="Genet C."/>
            <person name="Wincker P."/>
            <person name="Jaillon O."/>
            <person name="Roest Crollius H."/>
            <person name="Guiguen Y."/>
        </authorList>
    </citation>
    <scope>NUCLEOTIDE SEQUENCE [LARGE SCALE GENOMIC DNA]</scope>
</reference>
<dbReference type="GO" id="GO:0003725">
    <property type="term" value="F:double-stranded RNA binding"/>
    <property type="evidence" value="ECO:0007669"/>
    <property type="project" value="TreeGrafter"/>
</dbReference>
<proteinExistence type="predicted"/>
<accession>A0A060XH86</accession>
<dbReference type="GO" id="GO:0061630">
    <property type="term" value="F:ubiquitin protein ligase activity"/>
    <property type="evidence" value="ECO:0007669"/>
    <property type="project" value="TreeGrafter"/>
</dbReference>
<dbReference type="Proteomes" id="UP000193380">
    <property type="component" value="Unassembled WGS sequence"/>
</dbReference>
<dbReference type="GO" id="GO:0000288">
    <property type="term" value="P:nuclear-transcribed mRNA catabolic process, deadenylation-dependent decay"/>
    <property type="evidence" value="ECO:0007669"/>
    <property type="project" value="TreeGrafter"/>
</dbReference>
<dbReference type="GO" id="GO:0035613">
    <property type="term" value="F:RNA stem-loop binding"/>
    <property type="evidence" value="ECO:0007669"/>
    <property type="project" value="TreeGrafter"/>
</dbReference>
<dbReference type="GO" id="GO:0010494">
    <property type="term" value="C:cytoplasmic stress granule"/>
    <property type="evidence" value="ECO:0007669"/>
    <property type="project" value="TreeGrafter"/>
</dbReference>
<dbReference type="EMBL" id="FR905118">
    <property type="protein sequence ID" value="CDQ76215.1"/>
    <property type="molecule type" value="Genomic_DNA"/>
</dbReference>
<feature type="compositionally biased region" description="Polar residues" evidence="1">
    <location>
        <begin position="295"/>
        <end position="304"/>
    </location>
</feature>
<evidence type="ECO:0000313" key="2">
    <source>
        <dbReference type="EMBL" id="CDQ76215.1"/>
    </source>
</evidence>
<dbReference type="AlphaFoldDB" id="A0A060XH86"/>
<feature type="region of interest" description="Disordered" evidence="1">
    <location>
        <begin position="170"/>
        <end position="191"/>
    </location>
</feature>
<feature type="region of interest" description="Disordered" evidence="1">
    <location>
        <begin position="277"/>
        <end position="309"/>
    </location>
</feature>
<organism evidence="2 3">
    <name type="scientific">Oncorhynchus mykiss</name>
    <name type="common">Rainbow trout</name>
    <name type="synonym">Salmo gairdneri</name>
    <dbReference type="NCBI Taxonomy" id="8022"/>
    <lineage>
        <taxon>Eukaryota</taxon>
        <taxon>Metazoa</taxon>
        <taxon>Chordata</taxon>
        <taxon>Craniata</taxon>
        <taxon>Vertebrata</taxon>
        <taxon>Euteleostomi</taxon>
        <taxon>Actinopterygii</taxon>
        <taxon>Neopterygii</taxon>
        <taxon>Teleostei</taxon>
        <taxon>Protacanthopterygii</taxon>
        <taxon>Salmoniformes</taxon>
        <taxon>Salmonidae</taxon>
        <taxon>Salmoninae</taxon>
        <taxon>Oncorhynchus</taxon>
    </lineage>
</organism>
<dbReference type="PANTHER" id="PTHR13139">
    <property type="entry name" value="RING FINGER AND CCCH-TYPE ZINC FINGER DOMAIN-CONTAINING PROTEIN"/>
    <property type="match status" value="1"/>
</dbReference>
<name>A0A060XH86_ONCMY</name>
<dbReference type="STRING" id="8022.A0A060XH86"/>
<sequence length="370" mass="40698">MRHRPLCSCQGFPCEQAERERERERGRGIAWQFKCSHIQSCMCCLCGFDSGPKYSSEGDKSKDINQIQYQPFTSSCDFLSSSPSLLILSLSLSLSRSLPPSLPTSPSISMTVEVISEVDNGERKRWLHTFEPYRRLKDEDPIIPFGEGPIISKWGAISRASRTGYHTTDPVQATACQGSNSTTPVDFRDYGPHTGHGDYRWSSCGSDSSSHSSFLESDQLGMCELSARERSFGSGEKAGAGGLLQTDYCKDTTESEPDRDIELELSALDMEDIDLQDNSQHSEESLELRDPHLLTTPSSEPQRSQTDKLSADKMEAHLLKKMAFRKSLSPAGLGSGGLSVGKLMMRTGPPRLGDMGPRPNTGPEMLLNGS</sequence>
<feature type="region of interest" description="Disordered" evidence="1">
    <location>
        <begin position="335"/>
        <end position="370"/>
    </location>
</feature>
<protein>
    <submittedName>
        <fullName evidence="2">Uncharacterized protein</fullName>
    </submittedName>
</protein>
<dbReference type="GO" id="GO:0000209">
    <property type="term" value="P:protein polyubiquitination"/>
    <property type="evidence" value="ECO:0007669"/>
    <property type="project" value="TreeGrafter"/>
</dbReference>
<dbReference type="PANTHER" id="PTHR13139:SF2">
    <property type="entry name" value="ROQUIN-2"/>
    <property type="match status" value="1"/>
</dbReference>
<feature type="compositionally biased region" description="Basic and acidic residues" evidence="1">
    <location>
        <begin position="280"/>
        <end position="292"/>
    </location>
</feature>
<evidence type="ECO:0000256" key="1">
    <source>
        <dbReference type="SAM" id="MobiDB-lite"/>
    </source>
</evidence>